<comment type="caution">
    <text evidence="2">The sequence shown here is derived from an EMBL/GenBank/DDBJ whole genome shotgun (WGS) entry which is preliminary data.</text>
</comment>
<accession>A0A642V706</accession>
<evidence type="ECO:0000256" key="1">
    <source>
        <dbReference type="SAM" id="SignalP"/>
    </source>
</evidence>
<dbReference type="AlphaFoldDB" id="A0A642V706"/>
<name>A0A642V706_9ASCO</name>
<feature type="chain" id="PRO_5024827293" evidence="1">
    <location>
        <begin position="19"/>
        <end position="115"/>
    </location>
</feature>
<gene>
    <name evidence="2" type="ORF">TRICI_001987</name>
</gene>
<feature type="signal peptide" evidence="1">
    <location>
        <begin position="1"/>
        <end position="18"/>
    </location>
</feature>
<keyword evidence="3" id="KW-1185">Reference proteome</keyword>
<evidence type="ECO:0000313" key="3">
    <source>
        <dbReference type="Proteomes" id="UP000761534"/>
    </source>
</evidence>
<dbReference type="VEuPathDB" id="FungiDB:TRICI_001987"/>
<sequence>MKIAHFVVLLVPTPLIFAQSIPEENGGSSTNKDIGPCPTGTRNISVSLTGGPCYVSCKKEELERGDKLEDKLFEVPRAADSACITEGQNGHCDGQGRCVLDEGIEDDDDLPGDYP</sequence>
<organism evidence="2 3">
    <name type="scientific">Trichomonascus ciferrii</name>
    <dbReference type="NCBI Taxonomy" id="44093"/>
    <lineage>
        <taxon>Eukaryota</taxon>
        <taxon>Fungi</taxon>
        <taxon>Dikarya</taxon>
        <taxon>Ascomycota</taxon>
        <taxon>Saccharomycotina</taxon>
        <taxon>Dipodascomycetes</taxon>
        <taxon>Dipodascales</taxon>
        <taxon>Trichomonascaceae</taxon>
        <taxon>Trichomonascus</taxon>
        <taxon>Trichomonascus ciferrii complex</taxon>
    </lineage>
</organism>
<reference evidence="2" key="1">
    <citation type="journal article" date="2019" name="G3 (Bethesda)">
        <title>Genome Assemblies of Two Rare Opportunistic Yeast Pathogens: Diutina rugosa (syn. Candida rugosa) and Trichomonascus ciferrii (syn. Candida ciferrii).</title>
        <authorList>
            <person name="Mixao V."/>
            <person name="Saus E."/>
            <person name="Hansen A.P."/>
            <person name="Lass-Florl C."/>
            <person name="Gabaldon T."/>
        </authorList>
    </citation>
    <scope>NUCLEOTIDE SEQUENCE</scope>
    <source>
        <strain evidence="2">CBS 4856</strain>
    </source>
</reference>
<evidence type="ECO:0000313" key="2">
    <source>
        <dbReference type="EMBL" id="KAA8915862.1"/>
    </source>
</evidence>
<proteinExistence type="predicted"/>
<keyword evidence="1" id="KW-0732">Signal</keyword>
<protein>
    <submittedName>
        <fullName evidence="2">Uncharacterized protein</fullName>
    </submittedName>
</protein>
<dbReference type="EMBL" id="SWFS01000134">
    <property type="protein sequence ID" value="KAA8915862.1"/>
    <property type="molecule type" value="Genomic_DNA"/>
</dbReference>
<dbReference type="Proteomes" id="UP000761534">
    <property type="component" value="Unassembled WGS sequence"/>
</dbReference>